<feature type="domain" description="DUF6472" evidence="1">
    <location>
        <begin position="4"/>
        <end position="58"/>
    </location>
</feature>
<name>A0A2J4JM75_9FIRM</name>
<dbReference type="Proteomes" id="UP000221015">
    <property type="component" value="Unassembled WGS sequence"/>
</dbReference>
<comment type="caution">
    <text evidence="2">The sequence shown here is derived from an EMBL/GenBank/DDBJ whole genome shotgun (WGS) entry which is preliminary data.</text>
</comment>
<dbReference type="EMBL" id="NMTS02000063">
    <property type="protein sequence ID" value="PLK28972.1"/>
    <property type="molecule type" value="Genomic_DNA"/>
</dbReference>
<dbReference type="RefSeq" id="WP_097781009.1">
    <property type="nucleotide sequence ID" value="NZ_CP065382.1"/>
</dbReference>
<accession>A0A2J4JM75</accession>
<evidence type="ECO:0000259" key="1">
    <source>
        <dbReference type="Pfam" id="PF20076"/>
    </source>
</evidence>
<proteinExistence type="predicted"/>
<evidence type="ECO:0000313" key="3">
    <source>
        <dbReference type="Proteomes" id="UP000221015"/>
    </source>
</evidence>
<sequence>MNDPCEICLNNVQDEYGSWYCAQGGCLDEDEMARYLSRSTAACPFFESGDEYKIVQKQN</sequence>
<reference evidence="2 3" key="1">
    <citation type="journal article" date="2017" name="Front. Microbiol.">
        <title>New Insights into the Diversity of the Genus Faecalibacterium.</title>
        <authorList>
            <person name="Benevides L."/>
            <person name="Burman S."/>
            <person name="Martin R."/>
            <person name="Robert V."/>
            <person name="Thomas M."/>
            <person name="Miquel S."/>
            <person name="Chain F."/>
            <person name="Sokol H."/>
            <person name="Bermudez-Humaran L.G."/>
            <person name="Morrison M."/>
            <person name="Langella P."/>
            <person name="Azevedo V.A."/>
            <person name="Chatel J.M."/>
            <person name="Soares S."/>
        </authorList>
    </citation>
    <scope>NUCLEOTIDE SEQUENCE [LARGE SCALE GENOMIC DNA]</scope>
    <source>
        <strain evidence="2 3">CNCM I 4542</strain>
    </source>
</reference>
<protein>
    <recommendedName>
        <fullName evidence="1">DUF6472 domain-containing protein</fullName>
    </recommendedName>
</protein>
<evidence type="ECO:0000313" key="2">
    <source>
        <dbReference type="EMBL" id="PLK28972.1"/>
    </source>
</evidence>
<dbReference type="InterPro" id="IPR045525">
    <property type="entry name" value="DUF6472"/>
</dbReference>
<gene>
    <name evidence="2" type="ORF">CGS50_010660</name>
</gene>
<dbReference type="Pfam" id="PF20076">
    <property type="entry name" value="DUF6472"/>
    <property type="match status" value="1"/>
</dbReference>
<dbReference type="AlphaFoldDB" id="A0A2J4JM75"/>
<organism evidence="2 3">
    <name type="scientific">Faecalibacterium prausnitzii</name>
    <dbReference type="NCBI Taxonomy" id="853"/>
    <lineage>
        <taxon>Bacteria</taxon>
        <taxon>Bacillati</taxon>
        <taxon>Bacillota</taxon>
        <taxon>Clostridia</taxon>
        <taxon>Eubacteriales</taxon>
        <taxon>Oscillospiraceae</taxon>
        <taxon>Faecalibacterium</taxon>
    </lineage>
</organism>